<accession>A0A0F9RW21</accession>
<name>A0A0F9RW21_9ZZZZ</name>
<sequence>MSAVNPNLKVDFLNQISELQMEYTVLEVKANYDDLSDLPINKILSLRTRITTSIIRITGRNSEYYKKIKEINDGTDIDDYDKLIYFMGPLDALYQDIENDYIKTLSELIHGDVFSDYLDMAEYLLNEGYEDAAAVIAGRTFKKTLPKIGYSNSNPN</sequence>
<proteinExistence type="predicted"/>
<protein>
    <submittedName>
        <fullName evidence="1">Uncharacterized protein</fullName>
    </submittedName>
</protein>
<reference evidence="1" key="1">
    <citation type="journal article" date="2015" name="Nature">
        <title>Complex archaea that bridge the gap between prokaryotes and eukaryotes.</title>
        <authorList>
            <person name="Spang A."/>
            <person name="Saw J.H."/>
            <person name="Jorgensen S.L."/>
            <person name="Zaremba-Niedzwiedzka K."/>
            <person name="Martijn J."/>
            <person name="Lind A.E."/>
            <person name="van Eijk R."/>
            <person name="Schleper C."/>
            <person name="Guy L."/>
            <person name="Ettema T.J."/>
        </authorList>
    </citation>
    <scope>NUCLEOTIDE SEQUENCE</scope>
</reference>
<evidence type="ECO:0000313" key="1">
    <source>
        <dbReference type="EMBL" id="KKN54192.1"/>
    </source>
</evidence>
<dbReference type="EMBL" id="LAZR01000939">
    <property type="protein sequence ID" value="KKN54192.1"/>
    <property type="molecule type" value="Genomic_DNA"/>
</dbReference>
<organism evidence="1">
    <name type="scientific">marine sediment metagenome</name>
    <dbReference type="NCBI Taxonomy" id="412755"/>
    <lineage>
        <taxon>unclassified sequences</taxon>
        <taxon>metagenomes</taxon>
        <taxon>ecological metagenomes</taxon>
    </lineage>
</organism>
<gene>
    <name evidence="1" type="ORF">LCGC14_0594850</name>
</gene>
<dbReference type="AlphaFoldDB" id="A0A0F9RW21"/>
<comment type="caution">
    <text evidence="1">The sequence shown here is derived from an EMBL/GenBank/DDBJ whole genome shotgun (WGS) entry which is preliminary data.</text>
</comment>